<keyword evidence="5" id="KW-1185">Reference proteome</keyword>
<dbReference type="GO" id="GO:0005524">
    <property type="term" value="F:ATP binding"/>
    <property type="evidence" value="ECO:0007669"/>
    <property type="project" value="UniProtKB-KW"/>
</dbReference>
<dbReference type="CDD" id="cd06170">
    <property type="entry name" value="LuxR_C_like"/>
    <property type="match status" value="1"/>
</dbReference>
<dbReference type="PRINTS" id="PR00038">
    <property type="entry name" value="HTHLUXR"/>
</dbReference>
<evidence type="ECO:0000256" key="1">
    <source>
        <dbReference type="ARBA" id="ARBA00022741"/>
    </source>
</evidence>
<evidence type="ECO:0000313" key="5">
    <source>
        <dbReference type="Proteomes" id="UP000019225"/>
    </source>
</evidence>
<organism evidence="4 5">
    <name type="scientific">Kutzneria albida DSM 43870</name>
    <dbReference type="NCBI Taxonomy" id="1449976"/>
    <lineage>
        <taxon>Bacteria</taxon>
        <taxon>Bacillati</taxon>
        <taxon>Actinomycetota</taxon>
        <taxon>Actinomycetes</taxon>
        <taxon>Pseudonocardiales</taxon>
        <taxon>Pseudonocardiaceae</taxon>
        <taxon>Kutzneria</taxon>
    </lineage>
</organism>
<dbReference type="Gene3D" id="3.40.50.300">
    <property type="entry name" value="P-loop containing nucleotide triphosphate hydrolases"/>
    <property type="match status" value="1"/>
</dbReference>
<dbReference type="GO" id="GO:0004016">
    <property type="term" value="F:adenylate cyclase activity"/>
    <property type="evidence" value="ECO:0007669"/>
    <property type="project" value="TreeGrafter"/>
</dbReference>
<dbReference type="Pfam" id="PF00196">
    <property type="entry name" value="GerE"/>
    <property type="match status" value="1"/>
</dbReference>
<dbReference type="PROSITE" id="PS50043">
    <property type="entry name" value="HTH_LUXR_2"/>
    <property type="match status" value="1"/>
</dbReference>
<dbReference type="SUPFAM" id="SSF52540">
    <property type="entry name" value="P-loop containing nucleoside triphosphate hydrolases"/>
    <property type="match status" value="1"/>
</dbReference>
<accession>W5W027</accession>
<dbReference type="Pfam" id="PF13191">
    <property type="entry name" value="AAA_16"/>
    <property type="match status" value="1"/>
</dbReference>
<dbReference type="Gene3D" id="1.10.10.10">
    <property type="entry name" value="Winged helix-like DNA-binding domain superfamily/Winged helix DNA-binding domain"/>
    <property type="match status" value="1"/>
</dbReference>
<gene>
    <name evidence="4" type="ORF">KALB_1175</name>
</gene>
<dbReference type="HOGENOM" id="CLU_006850_0_2_11"/>
<dbReference type="EMBL" id="CP007155">
    <property type="protein sequence ID" value="AHH94548.1"/>
    <property type="molecule type" value="Genomic_DNA"/>
</dbReference>
<dbReference type="GO" id="GO:0006355">
    <property type="term" value="P:regulation of DNA-templated transcription"/>
    <property type="evidence" value="ECO:0007669"/>
    <property type="project" value="InterPro"/>
</dbReference>
<dbReference type="PANTHER" id="PTHR16305">
    <property type="entry name" value="TESTICULAR SOLUBLE ADENYLYL CYCLASE"/>
    <property type="match status" value="1"/>
</dbReference>
<reference evidence="4 5" key="1">
    <citation type="journal article" date="2014" name="BMC Genomics">
        <title>Complete genome sequence of producer of the glycopeptide antibiotic Aculeximycin Kutzneria albida DSM 43870T, a representative of minor genus of Pseudonocardiaceae.</title>
        <authorList>
            <person name="Rebets Y."/>
            <person name="Tokovenko B."/>
            <person name="Lushchyk I."/>
            <person name="Ruckert C."/>
            <person name="Zaburannyi N."/>
            <person name="Bechthold A."/>
            <person name="Kalinowski J."/>
            <person name="Luzhetskyy A."/>
        </authorList>
    </citation>
    <scope>NUCLEOTIDE SEQUENCE [LARGE SCALE GENOMIC DNA]</scope>
    <source>
        <strain evidence="4">DSM 43870</strain>
    </source>
</reference>
<feature type="domain" description="HTH luxR-type" evidence="3">
    <location>
        <begin position="928"/>
        <end position="993"/>
    </location>
</feature>
<dbReference type="RefSeq" id="WP_236650183.1">
    <property type="nucleotide sequence ID" value="NZ_CP007155.1"/>
</dbReference>
<dbReference type="InterPro" id="IPR041664">
    <property type="entry name" value="AAA_16"/>
</dbReference>
<dbReference type="AlphaFoldDB" id="W5W027"/>
<dbReference type="GO" id="GO:0005737">
    <property type="term" value="C:cytoplasm"/>
    <property type="evidence" value="ECO:0007669"/>
    <property type="project" value="TreeGrafter"/>
</dbReference>
<dbReference type="SUPFAM" id="SSF48452">
    <property type="entry name" value="TPR-like"/>
    <property type="match status" value="1"/>
</dbReference>
<dbReference type="STRING" id="1449976.KALB_1175"/>
<dbReference type="PATRIC" id="fig|1449976.3.peg.1177"/>
<protein>
    <recommendedName>
        <fullName evidence="3">HTH luxR-type domain-containing protein</fullName>
    </recommendedName>
</protein>
<dbReference type="PANTHER" id="PTHR16305:SF35">
    <property type="entry name" value="TRANSCRIPTIONAL ACTIVATOR DOMAIN"/>
    <property type="match status" value="1"/>
</dbReference>
<evidence type="ECO:0000259" key="3">
    <source>
        <dbReference type="PROSITE" id="PS50043"/>
    </source>
</evidence>
<dbReference type="Gene3D" id="1.25.40.10">
    <property type="entry name" value="Tetratricopeptide repeat domain"/>
    <property type="match status" value="1"/>
</dbReference>
<name>W5W027_9PSEU</name>
<proteinExistence type="predicted"/>
<dbReference type="KEGG" id="kal:KALB_1175"/>
<dbReference type="InterPro" id="IPR016032">
    <property type="entry name" value="Sig_transdc_resp-reg_C-effctor"/>
</dbReference>
<sequence>MAAPRFGKLTGPVTLGVPPWGVPRLGSGVPLVGRRAELDRLHAALTAAGTGQAGAVLISGDAGVGKSRLLAELVEHARSRGMAVLTGRCLDVGEVGLPYLPFVEALSGLDEEHAQSLRQRPVLGRLLPGLAAPDGRTGADQAMEQLRLFDAVHGLLGELAGERGLLLALEDLHWADASTRDLVRFLLSRLDAQRVLVLATYRAEDLHRRHPLRPVLAELSRLSTVDRIELAPFDEAEAGAFVSALTDGALPEQAVRGIVERSEGNAFFCEELTAVYGAGGGVPTGLAELLLARVERLSQPARRVIRVAAGAGRSVAHTTLHAVSGLPEAELEEALQESVQHNVLVSDRDGYAFRHALLRETVYGDLLPGERVRVHAGYARVAEAEGASAALAHHSMRSHDLPTALVASVRAANQASEMRAPSEALRHLEQALQLWDVVPDPELLTGSAELSLLWTASVMASAAGEPERAAAYARTAVAKADATAAPESRAYARHQLATTLLPLNVYGSEVSTVVDEAWELVRDRPPSAARAKVLALRARVWVWTAEHGLTVDELRVCAEAALADARRVGASAVEADATITLAVFAEWEGRTGEAIQLCQRAIRRAVGIGAYQVEYRARLNMSINLFFQDRIAESVAELELACRRAGEIGLPWADGGVRARCGLAWVRFLIGDWAGARAAAQVTEAPPLAAARVRASTLCVLAAQGEFEQLDATVRGLEEHSRDALTRTTTAIAAAEAALWRNEPERAVERAREAMNWLAAQARMEVPNALWIACIGVSAMADVAERARRRRDHATLDRAVSAGEQFLTMPQLHSHWPTDGHLSFEQRAPEARAMKARVAAETSRLHGHDEPALWQVAVHESQRMPYWRALAQWRLATALLARGDRPQAVQVLRQAHDTAVDLGTEPLRAAITALAKRARITLSEQEAPPEPPSTLTPRERSVLELVANGLTNRQVGAQLYISEKTASVHLSRVMAKLGASSRTEAVSLAYDRGLLS</sequence>
<dbReference type="SMART" id="SM00421">
    <property type="entry name" value="HTH_LUXR"/>
    <property type="match status" value="1"/>
</dbReference>
<evidence type="ECO:0000313" key="4">
    <source>
        <dbReference type="EMBL" id="AHH94548.1"/>
    </source>
</evidence>
<dbReference type="GO" id="GO:0003677">
    <property type="term" value="F:DNA binding"/>
    <property type="evidence" value="ECO:0007669"/>
    <property type="project" value="InterPro"/>
</dbReference>
<dbReference type="InterPro" id="IPR000792">
    <property type="entry name" value="Tscrpt_reg_LuxR_C"/>
</dbReference>
<dbReference type="InterPro" id="IPR011990">
    <property type="entry name" value="TPR-like_helical_dom_sf"/>
</dbReference>
<evidence type="ECO:0000256" key="2">
    <source>
        <dbReference type="ARBA" id="ARBA00022840"/>
    </source>
</evidence>
<dbReference type="Proteomes" id="UP000019225">
    <property type="component" value="Chromosome"/>
</dbReference>
<keyword evidence="1" id="KW-0547">Nucleotide-binding</keyword>
<dbReference type="SUPFAM" id="SSF46894">
    <property type="entry name" value="C-terminal effector domain of the bipartite response regulators"/>
    <property type="match status" value="1"/>
</dbReference>
<keyword evidence="2" id="KW-0067">ATP-binding</keyword>
<dbReference type="InterPro" id="IPR036388">
    <property type="entry name" value="WH-like_DNA-bd_sf"/>
</dbReference>
<dbReference type="eggNOG" id="COG2909">
    <property type="taxonomic scope" value="Bacteria"/>
</dbReference>
<dbReference type="InterPro" id="IPR027417">
    <property type="entry name" value="P-loop_NTPase"/>
</dbReference>